<dbReference type="EMBL" id="CM037617">
    <property type="protein sequence ID" value="KAH8005773.1"/>
    <property type="molecule type" value="Genomic_DNA"/>
</dbReference>
<sequence length="421" mass="49376">MKLLTRMTKARLFRLSVVVGSVFMILLIIVYWDNVGTAHFYLHSSFSGHREVLPTVVKGDGRGSLSDVDEFLEKLLTTDLRSRADRKTEQPPLQASSRPVVGTLEENVRGYDWSSHDAGTMLDQEKIQAERRETLRALCANSSFAFPTKNRSFEDIPNYELNHLIVDDRHGIVYCYVPKVACTNWKRVMIVLSESLLDQGVPYADPLNIPRKHVHNTSTHFTFNKFWHRYGKFSRHLMKIKLKKYTKFLFVRDPFVRLISAFRSKFELENEEFYRLFAIPMLKLYSNLSSVPTSVSEAFKAGLRVSFSDFIQYLLDPRTEKVAPFNEHWRQVYRLCHPCQIEYDFIGKLETLDEDAAHLLQLLKVDHLLRFPPSYRNRTASSWQEDWFAKIPMAWRQELYKLYEADFVLFGYPKPEHLLKN</sequence>
<proteinExistence type="predicted"/>
<comment type="caution">
    <text evidence="1">The sequence shown here is derived from an EMBL/GenBank/DDBJ whole genome shotgun (WGS) entry which is preliminary data.</text>
</comment>
<evidence type="ECO:0000313" key="2">
    <source>
        <dbReference type="Proteomes" id="UP000827872"/>
    </source>
</evidence>
<accession>A0ACB8FJY9</accession>
<name>A0ACB8FJY9_9SAUR</name>
<organism evidence="1 2">
    <name type="scientific">Sphaerodactylus townsendi</name>
    <dbReference type="NCBI Taxonomy" id="933632"/>
    <lineage>
        <taxon>Eukaryota</taxon>
        <taxon>Metazoa</taxon>
        <taxon>Chordata</taxon>
        <taxon>Craniata</taxon>
        <taxon>Vertebrata</taxon>
        <taxon>Euteleostomi</taxon>
        <taxon>Lepidosauria</taxon>
        <taxon>Squamata</taxon>
        <taxon>Bifurcata</taxon>
        <taxon>Gekkota</taxon>
        <taxon>Sphaerodactylidae</taxon>
        <taxon>Sphaerodactylus</taxon>
    </lineage>
</organism>
<dbReference type="Proteomes" id="UP000827872">
    <property type="component" value="Linkage Group LG04"/>
</dbReference>
<evidence type="ECO:0000313" key="1">
    <source>
        <dbReference type="EMBL" id="KAH8005773.1"/>
    </source>
</evidence>
<protein>
    <submittedName>
        <fullName evidence="1">Carbohydrate sulfotransferase 12</fullName>
    </submittedName>
</protein>
<reference evidence="1" key="1">
    <citation type="submission" date="2021-08" db="EMBL/GenBank/DDBJ databases">
        <title>The first chromosome-level gecko genome reveals the dynamic sex chromosomes of Neotropical dwarf geckos (Sphaerodactylidae: Sphaerodactylus).</title>
        <authorList>
            <person name="Pinto B.J."/>
            <person name="Keating S.E."/>
            <person name="Gamble T."/>
        </authorList>
    </citation>
    <scope>NUCLEOTIDE SEQUENCE</scope>
    <source>
        <strain evidence="1">TG3544</strain>
    </source>
</reference>
<gene>
    <name evidence="1" type="primary">CHST12</name>
    <name evidence="1" type="ORF">K3G42_031138</name>
</gene>
<keyword evidence="2" id="KW-1185">Reference proteome</keyword>